<gene>
    <name evidence="2" type="ordered locus">Emin_0592</name>
</gene>
<accession>B2KC20</accession>
<keyword evidence="1" id="KW-0472">Membrane</keyword>
<dbReference type="Proteomes" id="UP000001029">
    <property type="component" value="Chromosome"/>
</dbReference>
<name>B2KC20_ELUMP</name>
<protein>
    <submittedName>
        <fullName evidence="2">Uncharacterized protein</fullName>
    </submittedName>
</protein>
<sequence>MSEEKVKNIFNYKRHLTVLLIIFIAVTAFVFLLNTAAKKMPYPYDEREIPSQVKQWK</sequence>
<evidence type="ECO:0000313" key="3">
    <source>
        <dbReference type="Proteomes" id="UP000001029"/>
    </source>
</evidence>
<keyword evidence="1" id="KW-1133">Transmembrane helix</keyword>
<dbReference type="STRING" id="445932.Emin_0592"/>
<proteinExistence type="predicted"/>
<dbReference type="HOGENOM" id="CLU_2989475_0_0_0"/>
<organism evidence="2 3">
    <name type="scientific">Elusimicrobium minutum (strain Pei191)</name>
    <dbReference type="NCBI Taxonomy" id="445932"/>
    <lineage>
        <taxon>Bacteria</taxon>
        <taxon>Pseudomonadati</taxon>
        <taxon>Elusimicrobiota</taxon>
        <taxon>Elusimicrobia</taxon>
        <taxon>Elusimicrobiales</taxon>
        <taxon>Elusimicrobiaceae</taxon>
        <taxon>Elusimicrobium</taxon>
    </lineage>
</organism>
<reference evidence="2 3" key="1">
    <citation type="journal article" date="2009" name="Appl. Environ. Microbiol.">
        <title>Genomic analysis of 'Elusimicrobium minutum,' the first cultivated representative of the phylum 'Elusimicrobia' (formerly termite group 1).</title>
        <authorList>
            <person name="Herlemann D.P.R."/>
            <person name="Geissinger O."/>
            <person name="Ikeda-Ohtsubo W."/>
            <person name="Kunin V."/>
            <person name="Sun H."/>
            <person name="Lapidus A."/>
            <person name="Hugenholtz P."/>
            <person name="Brune A."/>
        </authorList>
    </citation>
    <scope>NUCLEOTIDE SEQUENCE [LARGE SCALE GENOMIC DNA]</scope>
    <source>
        <strain evidence="2 3">Pei191</strain>
    </source>
</reference>
<dbReference type="RefSeq" id="WP_012414762.1">
    <property type="nucleotide sequence ID" value="NC_010644.1"/>
</dbReference>
<dbReference type="AlphaFoldDB" id="B2KC20"/>
<keyword evidence="3" id="KW-1185">Reference proteome</keyword>
<feature type="transmembrane region" description="Helical" evidence="1">
    <location>
        <begin position="16"/>
        <end position="37"/>
    </location>
</feature>
<dbReference type="KEGG" id="emi:Emin_0592"/>
<evidence type="ECO:0000313" key="2">
    <source>
        <dbReference type="EMBL" id="ACC98147.1"/>
    </source>
</evidence>
<evidence type="ECO:0000256" key="1">
    <source>
        <dbReference type="SAM" id="Phobius"/>
    </source>
</evidence>
<keyword evidence="1" id="KW-0812">Transmembrane</keyword>
<dbReference type="EMBL" id="CP001055">
    <property type="protein sequence ID" value="ACC98147.1"/>
    <property type="molecule type" value="Genomic_DNA"/>
</dbReference>